<dbReference type="Proteomes" id="UP000620124">
    <property type="component" value="Unassembled WGS sequence"/>
</dbReference>
<feature type="region of interest" description="Disordered" evidence="1">
    <location>
        <begin position="150"/>
        <end position="225"/>
    </location>
</feature>
<feature type="transmembrane region" description="Helical" evidence="2">
    <location>
        <begin position="50"/>
        <end position="70"/>
    </location>
</feature>
<comment type="caution">
    <text evidence="3">The sequence shown here is derived from an EMBL/GenBank/DDBJ whole genome shotgun (WGS) entry which is preliminary data.</text>
</comment>
<feature type="region of interest" description="Disordered" evidence="1">
    <location>
        <begin position="95"/>
        <end position="133"/>
    </location>
</feature>
<sequence>MTTITPSSHGAQASSVLTSTPSTTSHSHGPTPSAKPLKSSKLPKAKAGPFVGGALAVVAVIFVFFLWRYLVLRTRKRKELEAAGRKDEVDLVRDLESHPSQNPPPVPATIQQDNSRNPSTVSSRDTQTKAASRQQYLANELRAIEKQQAALQNYREQRRSTPASEPAVSELAPANDTTTAGETTREVDLERQNEMLRRRIRELEEQQESDWARGLSDLPPPGYSE</sequence>
<keyword evidence="2" id="KW-1133">Transmembrane helix</keyword>
<organism evidence="3 4">
    <name type="scientific">Mycena venus</name>
    <dbReference type="NCBI Taxonomy" id="2733690"/>
    <lineage>
        <taxon>Eukaryota</taxon>
        <taxon>Fungi</taxon>
        <taxon>Dikarya</taxon>
        <taxon>Basidiomycota</taxon>
        <taxon>Agaricomycotina</taxon>
        <taxon>Agaricomycetes</taxon>
        <taxon>Agaricomycetidae</taxon>
        <taxon>Agaricales</taxon>
        <taxon>Marasmiineae</taxon>
        <taxon>Mycenaceae</taxon>
        <taxon>Mycena</taxon>
    </lineage>
</organism>
<feature type="compositionally biased region" description="Polar residues" evidence="1">
    <location>
        <begin position="109"/>
        <end position="133"/>
    </location>
</feature>
<keyword evidence="2" id="KW-0472">Membrane</keyword>
<accession>A0A8H6Z3E6</accession>
<name>A0A8H6Z3E6_9AGAR</name>
<reference evidence="3" key="1">
    <citation type="submission" date="2020-05" db="EMBL/GenBank/DDBJ databases">
        <title>Mycena genomes resolve the evolution of fungal bioluminescence.</title>
        <authorList>
            <person name="Tsai I.J."/>
        </authorList>
    </citation>
    <scope>NUCLEOTIDE SEQUENCE</scope>
    <source>
        <strain evidence="3">CCC161011</strain>
    </source>
</reference>
<feature type="compositionally biased region" description="Basic and acidic residues" evidence="1">
    <location>
        <begin position="183"/>
        <end position="204"/>
    </location>
</feature>
<dbReference type="AlphaFoldDB" id="A0A8H6Z3E6"/>
<proteinExistence type="predicted"/>
<evidence type="ECO:0000256" key="1">
    <source>
        <dbReference type="SAM" id="MobiDB-lite"/>
    </source>
</evidence>
<protein>
    <submittedName>
        <fullName evidence="3">Uncharacterized protein</fullName>
    </submittedName>
</protein>
<gene>
    <name evidence="3" type="ORF">MVEN_00292400</name>
</gene>
<evidence type="ECO:0000313" key="3">
    <source>
        <dbReference type="EMBL" id="KAF7369616.1"/>
    </source>
</evidence>
<keyword evidence="2" id="KW-0812">Transmembrane</keyword>
<evidence type="ECO:0000313" key="4">
    <source>
        <dbReference type="Proteomes" id="UP000620124"/>
    </source>
</evidence>
<evidence type="ECO:0000256" key="2">
    <source>
        <dbReference type="SAM" id="Phobius"/>
    </source>
</evidence>
<dbReference type="EMBL" id="JACAZI010000002">
    <property type="protein sequence ID" value="KAF7369616.1"/>
    <property type="molecule type" value="Genomic_DNA"/>
</dbReference>
<dbReference type="OrthoDB" id="3030507at2759"/>
<keyword evidence="4" id="KW-1185">Reference proteome</keyword>
<feature type="compositionally biased region" description="Low complexity" evidence="1">
    <location>
        <begin position="18"/>
        <end position="41"/>
    </location>
</feature>
<feature type="compositionally biased region" description="Polar residues" evidence="1">
    <location>
        <begin position="1"/>
        <end position="17"/>
    </location>
</feature>
<feature type="region of interest" description="Disordered" evidence="1">
    <location>
        <begin position="1"/>
        <end position="41"/>
    </location>
</feature>